<protein>
    <submittedName>
        <fullName evidence="1">Uncharacterized protein</fullName>
    </submittedName>
</protein>
<reference evidence="2" key="1">
    <citation type="journal article" date="2023" name="G3 (Bethesda)">
        <title>Genome assembly and association tests identify interacting loci associated with vigor, precocity, and sex in interspecific pistachio rootstocks.</title>
        <authorList>
            <person name="Palmer W."/>
            <person name="Jacygrad E."/>
            <person name="Sagayaradj S."/>
            <person name="Cavanaugh K."/>
            <person name="Han R."/>
            <person name="Bertier L."/>
            <person name="Beede B."/>
            <person name="Kafkas S."/>
            <person name="Golino D."/>
            <person name="Preece J."/>
            <person name="Michelmore R."/>
        </authorList>
    </citation>
    <scope>NUCLEOTIDE SEQUENCE [LARGE SCALE GENOMIC DNA]</scope>
</reference>
<proteinExistence type="predicted"/>
<dbReference type="Proteomes" id="UP001163603">
    <property type="component" value="Chromosome 6"/>
</dbReference>
<sequence>MSTPPVSVHTITSESKRIIKQHSLHFKVLGVLFLVPITYSIFIYPILKPQLLLDQKIFLFSVVKFAEVVGFDHHDYSSPYFLWFGLVILIVYLFVLVYLEVKWSLVPVIVVVESSWGVKALKRSASLISEYKSMGLSLYLTFLMMTGLSVWNSSLASTTFFGTDFDDKWDVALVFLSLTTSHLLMLVFLTSAVVNTVLYIHCKVVVDGERNM</sequence>
<evidence type="ECO:0000313" key="1">
    <source>
        <dbReference type="EMBL" id="KAJ0037265.1"/>
    </source>
</evidence>
<keyword evidence="2" id="KW-1185">Reference proteome</keyword>
<name>A0ACC0YGZ3_9ROSI</name>
<gene>
    <name evidence="1" type="ORF">Pint_23570</name>
</gene>
<evidence type="ECO:0000313" key="2">
    <source>
        <dbReference type="Proteomes" id="UP001163603"/>
    </source>
</evidence>
<dbReference type="EMBL" id="CM047741">
    <property type="protein sequence ID" value="KAJ0037265.1"/>
    <property type="molecule type" value="Genomic_DNA"/>
</dbReference>
<comment type="caution">
    <text evidence="1">The sequence shown here is derived from an EMBL/GenBank/DDBJ whole genome shotgun (WGS) entry which is preliminary data.</text>
</comment>
<accession>A0ACC0YGZ3</accession>
<organism evidence="1 2">
    <name type="scientific">Pistacia integerrima</name>
    <dbReference type="NCBI Taxonomy" id="434235"/>
    <lineage>
        <taxon>Eukaryota</taxon>
        <taxon>Viridiplantae</taxon>
        <taxon>Streptophyta</taxon>
        <taxon>Embryophyta</taxon>
        <taxon>Tracheophyta</taxon>
        <taxon>Spermatophyta</taxon>
        <taxon>Magnoliopsida</taxon>
        <taxon>eudicotyledons</taxon>
        <taxon>Gunneridae</taxon>
        <taxon>Pentapetalae</taxon>
        <taxon>rosids</taxon>
        <taxon>malvids</taxon>
        <taxon>Sapindales</taxon>
        <taxon>Anacardiaceae</taxon>
        <taxon>Pistacia</taxon>
    </lineage>
</organism>